<evidence type="ECO:0000313" key="2">
    <source>
        <dbReference type="Proteomes" id="UP000324974"/>
    </source>
</evidence>
<name>A0A5C1AMP1_9BACT</name>
<keyword evidence="2" id="KW-1185">Reference proteome</keyword>
<dbReference type="AlphaFoldDB" id="A0A5C1AMP1"/>
<dbReference type="OrthoDB" id="9806724at2"/>
<dbReference type="KEGG" id="lrs:PX52LOC_07796"/>
<dbReference type="RefSeq" id="WP_149114955.1">
    <property type="nucleotide sequence ID" value="NZ_CP042425.1"/>
</dbReference>
<evidence type="ECO:0000313" key="1">
    <source>
        <dbReference type="EMBL" id="QEL20689.1"/>
    </source>
</evidence>
<sequence>MSTSDPSPRHFINTYQPLVLTAAGRRSAVAFSIPPFVDGSIRREPDLEHPLPSITCLCRGDKFAPRLRVGDTVAYFAVKARYGPATMRHRRLTAVLRVREILPSHPEAARWYRALGLPLPNNCMVAETGPNPLDQSHRRHRFDKGLSDDRVLRRWDALYHVRARPNGAFVACEPLFTDLSWAAPVVTDGHLVEAFGRVPATRTPGPLPAADFVALMTRLGVPVPPSAR</sequence>
<organism evidence="1 2">
    <name type="scientific">Limnoglobus roseus</name>
    <dbReference type="NCBI Taxonomy" id="2598579"/>
    <lineage>
        <taxon>Bacteria</taxon>
        <taxon>Pseudomonadati</taxon>
        <taxon>Planctomycetota</taxon>
        <taxon>Planctomycetia</taxon>
        <taxon>Gemmatales</taxon>
        <taxon>Gemmataceae</taxon>
        <taxon>Limnoglobus</taxon>
    </lineage>
</organism>
<evidence type="ECO:0008006" key="3">
    <source>
        <dbReference type="Google" id="ProtNLM"/>
    </source>
</evidence>
<accession>A0A5C1AMP1</accession>
<protein>
    <recommendedName>
        <fullName evidence="3">Nucleotide modification associated domain-containing protein</fullName>
    </recommendedName>
</protein>
<dbReference type="EMBL" id="CP042425">
    <property type="protein sequence ID" value="QEL20689.1"/>
    <property type="molecule type" value="Genomic_DNA"/>
</dbReference>
<gene>
    <name evidence="1" type="ORF">PX52LOC_07796</name>
</gene>
<reference evidence="2" key="1">
    <citation type="submission" date="2019-08" db="EMBL/GenBank/DDBJ databases">
        <title>Limnoglobus roseus gen. nov., sp. nov., a novel freshwater planctomycete with a giant genome from the family Gemmataceae.</title>
        <authorList>
            <person name="Kulichevskaya I.S."/>
            <person name="Naumoff D.G."/>
            <person name="Miroshnikov K."/>
            <person name="Ivanova A."/>
            <person name="Philippov D.A."/>
            <person name="Hakobyan A."/>
            <person name="Rijpstra I.C."/>
            <person name="Sinninghe Damste J.S."/>
            <person name="Liesack W."/>
            <person name="Dedysh S.N."/>
        </authorList>
    </citation>
    <scope>NUCLEOTIDE SEQUENCE [LARGE SCALE GENOMIC DNA]</scope>
    <source>
        <strain evidence="2">PX52</strain>
    </source>
</reference>
<proteinExistence type="predicted"/>
<dbReference type="Proteomes" id="UP000324974">
    <property type="component" value="Chromosome"/>
</dbReference>